<dbReference type="SUPFAM" id="SSF57903">
    <property type="entry name" value="FYVE/PHD zinc finger"/>
    <property type="match status" value="1"/>
</dbReference>
<dbReference type="InterPro" id="IPR011011">
    <property type="entry name" value="Znf_FYVE_PHD"/>
</dbReference>
<evidence type="ECO:0000256" key="5">
    <source>
        <dbReference type="ARBA" id="ARBA00023163"/>
    </source>
</evidence>
<dbReference type="InterPro" id="IPR001965">
    <property type="entry name" value="Znf_PHD"/>
</dbReference>
<keyword evidence="5" id="KW-0804">Transcription</keyword>
<dbReference type="PANTHER" id="PTHR46201">
    <property type="entry name" value="PHD FINGER PROTEIN MALE MEIOCYTE DEATH 1-RELATED"/>
    <property type="match status" value="1"/>
</dbReference>
<name>A0A1D1Z6Q5_9ARAE</name>
<accession>A0A1D1Z6Q5</accession>
<keyword evidence="1" id="KW-0479">Metal-binding</keyword>
<dbReference type="AlphaFoldDB" id="A0A1D1Z6Q5"/>
<feature type="region of interest" description="Disordered" evidence="6">
    <location>
        <begin position="74"/>
        <end position="101"/>
    </location>
</feature>
<dbReference type="InterPro" id="IPR019787">
    <property type="entry name" value="Znf_PHD-finger"/>
</dbReference>
<dbReference type="PANTHER" id="PTHR46201:SF3">
    <property type="entry name" value="OS01G0877500 PROTEIN"/>
    <property type="match status" value="1"/>
</dbReference>
<keyword evidence="2" id="KW-0863">Zinc-finger</keyword>
<evidence type="ECO:0000313" key="8">
    <source>
        <dbReference type="EMBL" id="JAT62571.1"/>
    </source>
</evidence>
<evidence type="ECO:0000256" key="6">
    <source>
        <dbReference type="SAM" id="MobiDB-lite"/>
    </source>
</evidence>
<protein>
    <submittedName>
        <fullName evidence="8">PHD finger protein At1g33420</fullName>
    </submittedName>
</protein>
<dbReference type="EMBL" id="GDJX01005365">
    <property type="protein sequence ID" value="JAT62571.1"/>
    <property type="molecule type" value="Transcribed_RNA"/>
</dbReference>
<evidence type="ECO:0000256" key="1">
    <source>
        <dbReference type="ARBA" id="ARBA00022723"/>
    </source>
</evidence>
<feature type="domain" description="Zinc finger PHD-type" evidence="7">
    <location>
        <begin position="634"/>
        <end position="680"/>
    </location>
</feature>
<sequence>MVVNGRPLKRAKKRVTADLCDFLTFPAGAEAGLVGPFRANVRAFLSRHARLPPPSSVLSPTAAPHLLTWRVSFRVGGPKGDGEGDEEPGRKGEEGSPPPPPLIVDLDVVEEDVARSRSVYCDQCRVVGWSGHPVCGKRYHFIIRSDSSAASHVNQTCARCGSLLQDFDTRCTVCSYEMSADDLEDWAYLQLGDSTHLLHGVIHTNGYGHLLRVNGREGGSKFLTGRDVMGFWDRLCKMLCVRKVTVMDISKKYGLEYRLLHAVTTGRSWYGNWGYEFGAGSFALTADAYRKAVDTVSNLPLSIFFSHSRSPRTHLQDVISMYCSLSDRELLTVRDLFSFVMRLLRELAGQPNPEPPGEKSPAQASCGVLCAWTKGDIERLESAMVKVLRAVDGSRWVSWRALRGATCKLAGSPVLLDYCLKGLGGNTTDDGMIVTVRCNAETNTIEYRLDVVDQFIRPPSHCTPSKDHTLRDLLFLYEALLNPKTMHPYRPRPVSQLAQEAALKLLDCKQFVKDYEKSTHVACNPFAIHIWCQLELDQPKNYATPPAELLVLPITATVGDLKLGATRAFQETYLTFQKLHAEQLVDYGDVADSTHVKLLMGSSGAVRVRGRWPGDHQRLGQFRMERGTENWTVDCSCGAKDDDGERMLACDLCGVWQHTRCSGIGDAQEVPVKFVCRKCTGARRSTGPGRKCKYPKDPGLVGRCKQEPACSTTATIMDGGGYGYLTQVQ</sequence>
<proteinExistence type="predicted"/>
<organism evidence="8">
    <name type="scientific">Anthurium amnicola</name>
    <dbReference type="NCBI Taxonomy" id="1678845"/>
    <lineage>
        <taxon>Eukaryota</taxon>
        <taxon>Viridiplantae</taxon>
        <taxon>Streptophyta</taxon>
        <taxon>Embryophyta</taxon>
        <taxon>Tracheophyta</taxon>
        <taxon>Spermatophyta</taxon>
        <taxon>Magnoliopsida</taxon>
        <taxon>Liliopsida</taxon>
        <taxon>Araceae</taxon>
        <taxon>Pothoideae</taxon>
        <taxon>Potheae</taxon>
        <taxon>Anthurium</taxon>
    </lineage>
</organism>
<dbReference type="InterPro" id="IPR059080">
    <property type="entry name" value="WHD_PTC1"/>
</dbReference>
<keyword evidence="4" id="KW-0805">Transcription regulation</keyword>
<evidence type="ECO:0000259" key="7">
    <source>
        <dbReference type="SMART" id="SM00249"/>
    </source>
</evidence>
<reference evidence="8" key="1">
    <citation type="submission" date="2015-07" db="EMBL/GenBank/DDBJ databases">
        <title>Transcriptome Assembly of Anthurium amnicola.</title>
        <authorList>
            <person name="Suzuki J."/>
        </authorList>
    </citation>
    <scope>NUCLEOTIDE SEQUENCE</scope>
</reference>
<evidence type="ECO:0000256" key="2">
    <source>
        <dbReference type="ARBA" id="ARBA00022771"/>
    </source>
</evidence>
<keyword evidence="3" id="KW-0862">Zinc</keyword>
<gene>
    <name evidence="8" type="primary">At1g33420_2</name>
    <name evidence="8" type="ORF">g.103455</name>
</gene>
<dbReference type="GO" id="GO:0008270">
    <property type="term" value="F:zinc ion binding"/>
    <property type="evidence" value="ECO:0007669"/>
    <property type="project" value="UniProtKB-KW"/>
</dbReference>
<dbReference type="SMART" id="SM00249">
    <property type="entry name" value="PHD"/>
    <property type="match status" value="1"/>
</dbReference>
<dbReference type="Pfam" id="PF25565">
    <property type="entry name" value="Ubiquitin_At1g33420"/>
    <property type="match status" value="1"/>
</dbReference>
<dbReference type="InterPro" id="IPR058054">
    <property type="entry name" value="Znf_MS1-like"/>
</dbReference>
<evidence type="ECO:0000256" key="3">
    <source>
        <dbReference type="ARBA" id="ARBA00022833"/>
    </source>
</evidence>
<dbReference type="InterPro" id="IPR057765">
    <property type="entry name" value="MS1-like_ubiquitin"/>
</dbReference>
<evidence type="ECO:0000256" key="4">
    <source>
        <dbReference type="ARBA" id="ARBA00023015"/>
    </source>
</evidence>
<dbReference type="Pfam" id="PF25874">
    <property type="entry name" value="WHD_plant_repro"/>
    <property type="match status" value="1"/>
</dbReference>
<dbReference type="Gene3D" id="3.30.40.10">
    <property type="entry name" value="Zinc/RING finger domain, C3HC4 (zinc finger)"/>
    <property type="match status" value="1"/>
</dbReference>
<dbReference type="CDD" id="cd15556">
    <property type="entry name" value="PHD_MMD1_like"/>
    <property type="match status" value="1"/>
</dbReference>
<dbReference type="Pfam" id="PF00628">
    <property type="entry name" value="PHD"/>
    <property type="match status" value="1"/>
</dbReference>
<dbReference type="PROSITE" id="PS01359">
    <property type="entry name" value="ZF_PHD_1"/>
    <property type="match status" value="1"/>
</dbReference>
<dbReference type="InterPro" id="IPR019786">
    <property type="entry name" value="Zinc_finger_PHD-type_CS"/>
</dbReference>
<dbReference type="InterPro" id="IPR013083">
    <property type="entry name" value="Znf_RING/FYVE/PHD"/>
</dbReference>